<dbReference type="RefSeq" id="WP_394821645.1">
    <property type="nucleotide sequence ID" value="NZ_CP089984.1"/>
</dbReference>
<feature type="transmembrane region" description="Helical" evidence="2">
    <location>
        <begin position="6"/>
        <end position="21"/>
    </location>
</feature>
<dbReference type="EMBL" id="CP089984">
    <property type="protein sequence ID" value="WXB12028.1"/>
    <property type="molecule type" value="Genomic_DNA"/>
</dbReference>
<reference evidence="3 4" key="1">
    <citation type="submission" date="2021-12" db="EMBL/GenBank/DDBJ databases">
        <title>Discovery of the Pendulisporaceae a myxobacterial family with distinct sporulation behavior and unique specialized metabolism.</title>
        <authorList>
            <person name="Garcia R."/>
            <person name="Popoff A."/>
            <person name="Bader C.D."/>
            <person name="Loehr J."/>
            <person name="Walesch S."/>
            <person name="Walt C."/>
            <person name="Boldt J."/>
            <person name="Bunk B."/>
            <person name="Haeckl F.J.F.P.J."/>
            <person name="Gunesch A.P."/>
            <person name="Birkelbach J."/>
            <person name="Nuebel U."/>
            <person name="Pietschmann T."/>
            <person name="Bach T."/>
            <person name="Mueller R."/>
        </authorList>
    </citation>
    <scope>NUCLEOTIDE SEQUENCE [LARGE SCALE GENOMIC DNA]</scope>
    <source>
        <strain evidence="3 4">MSr11954</strain>
    </source>
</reference>
<gene>
    <name evidence="3" type="ORF">LZC94_29760</name>
</gene>
<keyword evidence="2" id="KW-0812">Transmembrane</keyword>
<evidence type="ECO:0000256" key="1">
    <source>
        <dbReference type="SAM" id="MobiDB-lite"/>
    </source>
</evidence>
<name>A0ABZ2LQ47_9BACT</name>
<protein>
    <submittedName>
        <fullName evidence="3">DUF2304 domain-containing protein</fullName>
    </submittedName>
</protein>
<evidence type="ECO:0000256" key="2">
    <source>
        <dbReference type="SAM" id="Phobius"/>
    </source>
</evidence>
<dbReference type="Pfam" id="PF10066">
    <property type="entry name" value="DUF2304"/>
    <property type="match status" value="1"/>
</dbReference>
<organism evidence="3 4">
    <name type="scientific">Pendulispora albinea</name>
    <dbReference type="NCBI Taxonomy" id="2741071"/>
    <lineage>
        <taxon>Bacteria</taxon>
        <taxon>Pseudomonadati</taxon>
        <taxon>Myxococcota</taxon>
        <taxon>Myxococcia</taxon>
        <taxon>Myxococcales</taxon>
        <taxon>Sorangiineae</taxon>
        <taxon>Pendulisporaceae</taxon>
        <taxon>Pendulispora</taxon>
    </lineage>
</organism>
<evidence type="ECO:0000313" key="3">
    <source>
        <dbReference type="EMBL" id="WXB12028.1"/>
    </source>
</evidence>
<dbReference type="InterPro" id="IPR019277">
    <property type="entry name" value="DUF2304"/>
</dbReference>
<keyword evidence="4" id="KW-1185">Reference proteome</keyword>
<dbReference type="Proteomes" id="UP001370348">
    <property type="component" value="Chromosome"/>
</dbReference>
<feature type="transmembrane region" description="Helical" evidence="2">
    <location>
        <begin position="57"/>
        <end position="79"/>
    </location>
</feature>
<feature type="region of interest" description="Disordered" evidence="1">
    <location>
        <begin position="108"/>
        <end position="130"/>
    </location>
</feature>
<evidence type="ECO:0000313" key="4">
    <source>
        <dbReference type="Proteomes" id="UP001370348"/>
    </source>
</evidence>
<keyword evidence="2" id="KW-1133">Transmembrane helix</keyword>
<sequence>MKPEITPAAVALLFFLVALLVHDASERRRNRRLLAVEATVFAIGGALIVFPEIARRLAHSVGIGRGVDFILYPLVIWLVRESLLSRHRRFEDDQRLTELVRALAIHQATSPRTEEERALGADAPPRDIAT</sequence>
<keyword evidence="2" id="KW-0472">Membrane</keyword>
<accession>A0ABZ2LQ47</accession>
<proteinExistence type="predicted"/>
<feature type="transmembrane region" description="Helical" evidence="2">
    <location>
        <begin position="33"/>
        <end position="51"/>
    </location>
</feature>